<evidence type="ECO:0000256" key="3">
    <source>
        <dbReference type="ARBA" id="ARBA00022737"/>
    </source>
</evidence>
<dbReference type="InterPro" id="IPR018247">
    <property type="entry name" value="EF_Hand_1_Ca_BS"/>
</dbReference>
<dbReference type="InterPro" id="IPR002048">
    <property type="entry name" value="EF_hand_dom"/>
</dbReference>
<organism evidence="11 12">
    <name type="scientific">Rehmannia glutinosa</name>
    <name type="common">Chinese foxglove</name>
    <dbReference type="NCBI Taxonomy" id="99300"/>
    <lineage>
        <taxon>Eukaryota</taxon>
        <taxon>Viridiplantae</taxon>
        <taxon>Streptophyta</taxon>
        <taxon>Embryophyta</taxon>
        <taxon>Tracheophyta</taxon>
        <taxon>Spermatophyta</taxon>
        <taxon>Magnoliopsida</taxon>
        <taxon>eudicotyledons</taxon>
        <taxon>Gunneridae</taxon>
        <taxon>Pentapetalae</taxon>
        <taxon>asterids</taxon>
        <taxon>lamiids</taxon>
        <taxon>Lamiales</taxon>
        <taxon>Orobanchaceae</taxon>
        <taxon>Rehmannieae</taxon>
        <taxon>Rehmannia</taxon>
    </lineage>
</organism>
<evidence type="ECO:0000256" key="1">
    <source>
        <dbReference type="ARBA" id="ARBA00004273"/>
    </source>
</evidence>
<feature type="domain" description="EF-hand" evidence="10">
    <location>
        <begin position="256"/>
        <end position="291"/>
    </location>
</feature>
<keyword evidence="5" id="KW-0106">Calcium</keyword>
<evidence type="ECO:0000256" key="7">
    <source>
        <dbReference type="ARBA" id="ARBA00023128"/>
    </source>
</evidence>
<reference evidence="11 12" key="1">
    <citation type="journal article" date="2021" name="Comput. Struct. Biotechnol. J.">
        <title>De novo genome assembly of the potent medicinal plant Rehmannia glutinosa using nanopore technology.</title>
        <authorList>
            <person name="Ma L."/>
            <person name="Dong C."/>
            <person name="Song C."/>
            <person name="Wang X."/>
            <person name="Zheng X."/>
            <person name="Niu Y."/>
            <person name="Chen S."/>
            <person name="Feng W."/>
        </authorList>
    </citation>
    <scope>NUCLEOTIDE SEQUENCE [LARGE SCALE GENOMIC DNA]</scope>
    <source>
        <strain evidence="11">DH-2019</strain>
    </source>
</reference>
<dbReference type="Pfam" id="PF13833">
    <property type="entry name" value="EF-hand_8"/>
    <property type="match status" value="1"/>
</dbReference>
<keyword evidence="6" id="KW-0809">Transit peptide</keyword>
<keyword evidence="3" id="KW-0677">Repeat</keyword>
<dbReference type="SUPFAM" id="SSF47473">
    <property type="entry name" value="EF-hand"/>
    <property type="match status" value="2"/>
</dbReference>
<dbReference type="EMBL" id="JABTTQ020000002">
    <property type="protein sequence ID" value="KAK6162050.1"/>
    <property type="molecule type" value="Genomic_DNA"/>
</dbReference>
<evidence type="ECO:0000313" key="12">
    <source>
        <dbReference type="Proteomes" id="UP001318860"/>
    </source>
</evidence>
<dbReference type="PANTHER" id="PTHR12294:SF23">
    <property type="entry name" value="CALCIUM UPTAKE PROTEIN, MITOCHONDRIAL"/>
    <property type="match status" value="1"/>
</dbReference>
<proteinExistence type="predicted"/>
<dbReference type="CDD" id="cd15900">
    <property type="entry name" value="EFh_MICU"/>
    <property type="match status" value="1"/>
</dbReference>
<evidence type="ECO:0000256" key="8">
    <source>
        <dbReference type="ARBA" id="ARBA00023136"/>
    </source>
</evidence>
<comment type="caution">
    <text evidence="11">The sequence shown here is derived from an EMBL/GenBank/DDBJ whole genome shotgun (WGS) entry which is preliminary data.</text>
</comment>
<evidence type="ECO:0000256" key="4">
    <source>
        <dbReference type="ARBA" id="ARBA00022792"/>
    </source>
</evidence>
<comment type="subcellular location">
    <subcellularLocation>
        <location evidence="1">Mitochondrion inner membrane</location>
    </subcellularLocation>
    <subcellularLocation>
        <location evidence="2">Mitochondrion intermembrane space</location>
    </subcellularLocation>
</comment>
<protein>
    <recommendedName>
        <fullName evidence="10">EF-hand domain-containing protein</fullName>
    </recommendedName>
</protein>
<dbReference type="PROSITE" id="PS50222">
    <property type="entry name" value="EF_HAND_2"/>
    <property type="match status" value="1"/>
</dbReference>
<evidence type="ECO:0000313" key="11">
    <source>
        <dbReference type="EMBL" id="KAK6162050.1"/>
    </source>
</evidence>
<accession>A0ABR0XSP9</accession>
<evidence type="ECO:0000256" key="2">
    <source>
        <dbReference type="ARBA" id="ARBA00004569"/>
    </source>
</evidence>
<name>A0ABR0XSP9_REHGL</name>
<dbReference type="PANTHER" id="PTHR12294">
    <property type="entry name" value="EF HAND DOMAIN FAMILY A1,A2-RELATED"/>
    <property type="match status" value="1"/>
</dbReference>
<dbReference type="PROSITE" id="PS00018">
    <property type="entry name" value="EF_HAND_1"/>
    <property type="match status" value="1"/>
</dbReference>
<sequence length="367" mass="41414">MFLPKVFEYFASIRCDDGEVFMTPADLMRALVPVFPPSESHLVRDGYLRGERNPGELRCAPSQFFMLFDTNSDGLISFKEEIDREEFKKVMTLMRAHNRQGAVHCDGLRAGHKLGGSVENGGLLEYFFGRDGKNLLRHDKFVQFLRDLHDEMVKLEFAHYDYKLQGTIPAKDFALSMVASADLKHLNKLLDRVDDLDNQPHLLNIRITSEEFLNFAELRRKLQPFSLAVFSFGQINGLLTRKDLKRAASQVCGVSLTDNVLDIIFHVFDANQDGSLSSDEFVRVLHKRERDIAHPTEAVTPALTSPSNPLFPTALAQISPPSSTTSPQIHHSQSVPPDLIDPPKPTTTFTRKKSFVSELIPDSWESS</sequence>
<dbReference type="SMART" id="SM00054">
    <property type="entry name" value="EFh"/>
    <property type="match status" value="2"/>
</dbReference>
<dbReference type="Pfam" id="PF13202">
    <property type="entry name" value="EF-hand_5"/>
    <property type="match status" value="1"/>
</dbReference>
<feature type="compositionally biased region" description="Low complexity" evidence="9">
    <location>
        <begin position="317"/>
        <end position="334"/>
    </location>
</feature>
<gene>
    <name evidence="11" type="ORF">DH2020_001891</name>
</gene>
<keyword evidence="4" id="KW-0999">Mitochondrion inner membrane</keyword>
<evidence type="ECO:0000256" key="5">
    <source>
        <dbReference type="ARBA" id="ARBA00022837"/>
    </source>
</evidence>
<keyword evidence="12" id="KW-1185">Reference proteome</keyword>
<keyword evidence="7" id="KW-0496">Mitochondrion</keyword>
<evidence type="ECO:0000259" key="10">
    <source>
        <dbReference type="PROSITE" id="PS50222"/>
    </source>
</evidence>
<dbReference type="InterPro" id="IPR011992">
    <property type="entry name" value="EF-hand-dom_pair"/>
</dbReference>
<evidence type="ECO:0000256" key="9">
    <source>
        <dbReference type="SAM" id="MobiDB-lite"/>
    </source>
</evidence>
<dbReference type="InterPro" id="IPR039800">
    <property type="entry name" value="MICU1/2/3"/>
</dbReference>
<keyword evidence="8" id="KW-0472">Membrane</keyword>
<evidence type="ECO:0000256" key="6">
    <source>
        <dbReference type="ARBA" id="ARBA00022946"/>
    </source>
</evidence>
<feature type="region of interest" description="Disordered" evidence="9">
    <location>
        <begin position="300"/>
        <end position="352"/>
    </location>
</feature>
<dbReference type="Gene3D" id="1.10.238.10">
    <property type="entry name" value="EF-hand"/>
    <property type="match status" value="2"/>
</dbReference>
<dbReference type="Proteomes" id="UP001318860">
    <property type="component" value="Unassembled WGS sequence"/>
</dbReference>